<dbReference type="InParanoid" id="A0A6P8YS49"/>
<reference evidence="2" key="1">
    <citation type="submission" date="2025-08" db="UniProtKB">
        <authorList>
            <consortium name="RefSeq"/>
        </authorList>
    </citation>
    <scope>IDENTIFICATION</scope>
    <source>
        <tissue evidence="2">Total insect</tissue>
    </source>
</reference>
<dbReference type="KEGG" id="tpal:117642640"/>
<dbReference type="RefSeq" id="XP_034236927.1">
    <property type="nucleotide sequence ID" value="XM_034381036.1"/>
</dbReference>
<keyword evidence="1" id="KW-1185">Reference proteome</keyword>
<name>A0A6P8YS49_THRPL</name>
<sequence length="264" mass="29406">MCFIMTKRTRVMKSNGLKDTLRSRCLRDLVVVLLLLLALQEPWPLTRGRLQTPRAFLCPANDFLSNFTTLFLRDRSDAASTLVVTLPRHTGDPCPSLLLRRLAGEPLLLVVGAQHAARPGGLHQAASGYLLMGTVDEVRLAVRVLRRREDWTPLTRLLVHVPYHAASVHRRDFAPGVVLRLFWTEKSAFNVAVSTLHPGGNFVFVYTLYPYAERGDRTVRCGQGSGHTAFVGLVPVRPRLDTTALVALDPFPIKCTTGRMTRTS</sequence>
<dbReference type="GeneID" id="117642640"/>
<evidence type="ECO:0000313" key="1">
    <source>
        <dbReference type="Proteomes" id="UP000515158"/>
    </source>
</evidence>
<proteinExistence type="predicted"/>
<protein>
    <submittedName>
        <fullName evidence="2">Uncharacterized protein LOC117642640</fullName>
    </submittedName>
</protein>
<organism evidence="2">
    <name type="scientific">Thrips palmi</name>
    <name type="common">Melon thrips</name>
    <dbReference type="NCBI Taxonomy" id="161013"/>
    <lineage>
        <taxon>Eukaryota</taxon>
        <taxon>Metazoa</taxon>
        <taxon>Ecdysozoa</taxon>
        <taxon>Arthropoda</taxon>
        <taxon>Hexapoda</taxon>
        <taxon>Insecta</taxon>
        <taxon>Pterygota</taxon>
        <taxon>Neoptera</taxon>
        <taxon>Paraneoptera</taxon>
        <taxon>Thysanoptera</taxon>
        <taxon>Terebrantia</taxon>
        <taxon>Thripoidea</taxon>
        <taxon>Thripidae</taxon>
        <taxon>Thrips</taxon>
    </lineage>
</organism>
<dbReference type="AlphaFoldDB" id="A0A6P8YS49"/>
<accession>A0A6P8YS49</accession>
<evidence type="ECO:0000313" key="2">
    <source>
        <dbReference type="RefSeq" id="XP_034236927.1"/>
    </source>
</evidence>
<dbReference type="Proteomes" id="UP000515158">
    <property type="component" value="Unplaced"/>
</dbReference>
<gene>
    <name evidence="2" type="primary">LOC117642640</name>
</gene>